<keyword evidence="2" id="KW-0812">Transmembrane</keyword>
<feature type="signal peptide" evidence="3">
    <location>
        <begin position="1"/>
        <end position="24"/>
    </location>
</feature>
<keyword evidence="2" id="KW-0472">Membrane</keyword>
<dbReference type="EMBL" id="CP045273">
    <property type="protein sequence ID" value="QJX80011.1"/>
    <property type="molecule type" value="Genomic_DNA"/>
</dbReference>
<organism evidence="4 5">
    <name type="scientific">Priestia megaterium</name>
    <name type="common">Bacillus megaterium</name>
    <dbReference type="NCBI Taxonomy" id="1404"/>
    <lineage>
        <taxon>Bacteria</taxon>
        <taxon>Bacillati</taxon>
        <taxon>Bacillota</taxon>
        <taxon>Bacilli</taxon>
        <taxon>Bacillales</taxon>
        <taxon>Bacillaceae</taxon>
        <taxon>Priestia</taxon>
    </lineage>
</organism>
<evidence type="ECO:0000256" key="3">
    <source>
        <dbReference type="SAM" id="SignalP"/>
    </source>
</evidence>
<evidence type="ECO:0000256" key="2">
    <source>
        <dbReference type="SAM" id="Phobius"/>
    </source>
</evidence>
<dbReference type="Proteomes" id="UP000501076">
    <property type="component" value="Plasmid pFDU301A"/>
</dbReference>
<feature type="compositionally biased region" description="Basic and acidic residues" evidence="1">
    <location>
        <begin position="340"/>
        <end position="351"/>
    </location>
</feature>
<keyword evidence="4" id="KW-0614">Plasmid</keyword>
<dbReference type="NCBIfam" id="TIGR04383">
    <property type="entry name" value="acidic_w_LPXTA"/>
    <property type="match status" value="1"/>
</dbReference>
<geneLocation type="plasmid" evidence="5">
    <name>pfdu301a</name>
</geneLocation>
<protein>
    <submittedName>
        <fullName evidence="4">Processed acidic surface protein</fullName>
    </submittedName>
</protein>
<feature type="compositionally biased region" description="Low complexity" evidence="1">
    <location>
        <begin position="330"/>
        <end position="339"/>
    </location>
</feature>
<reference evidence="4 5" key="1">
    <citation type="submission" date="2019-10" db="EMBL/GenBank/DDBJ databases">
        <title>Complete genome sequences for adaption low water activity.</title>
        <authorList>
            <person name="Zhao L."/>
            <person name="Zhong J."/>
        </authorList>
    </citation>
    <scope>NUCLEOTIDE SEQUENCE [LARGE SCALE GENOMIC DNA]</scope>
    <source>
        <strain evidence="4 5">FDU301</strain>
        <plasmid evidence="5">pfdu301a</plasmid>
    </source>
</reference>
<keyword evidence="2" id="KW-1133">Transmembrane helix</keyword>
<feature type="compositionally biased region" description="Basic and acidic residues" evidence="1">
    <location>
        <begin position="314"/>
        <end position="326"/>
    </location>
</feature>
<evidence type="ECO:0000313" key="5">
    <source>
        <dbReference type="Proteomes" id="UP000501076"/>
    </source>
</evidence>
<accession>A0A6M6DYM9</accession>
<gene>
    <name evidence="4" type="ORF">FDZ14_28315</name>
</gene>
<evidence type="ECO:0000313" key="4">
    <source>
        <dbReference type="EMBL" id="QJX80011.1"/>
    </source>
</evidence>
<dbReference type="AlphaFoldDB" id="A0A6M6DYM9"/>
<feature type="region of interest" description="Disordered" evidence="1">
    <location>
        <begin position="314"/>
        <end position="374"/>
    </location>
</feature>
<dbReference type="InterPro" id="IPR030832">
    <property type="entry name" value="Acidic_LPXTA"/>
</dbReference>
<feature type="transmembrane region" description="Helical" evidence="2">
    <location>
        <begin position="383"/>
        <end position="401"/>
    </location>
</feature>
<evidence type="ECO:0000256" key="1">
    <source>
        <dbReference type="SAM" id="MobiDB-lite"/>
    </source>
</evidence>
<proteinExistence type="predicted"/>
<dbReference type="RefSeq" id="WP_171777994.1">
    <property type="nucleotide sequence ID" value="NZ_CP045273.1"/>
</dbReference>
<name>A0A6M6DYM9_PRIMG</name>
<feature type="chain" id="PRO_5026687972" evidence="3">
    <location>
        <begin position="25"/>
        <end position="407"/>
    </location>
</feature>
<keyword evidence="3" id="KW-0732">Signal</keyword>
<sequence length="407" mass="45572">MKKWGILVLSLLVLLGTYPTMSLAAQAKTFDQDLVTYLKETSKVRGSEVTKEDIEYALYSFDETLSLDDFNTIEELKDFLGEPIAADLHNLKDVYADFDLNEESLKALLKENGLTIDDFIYEEDLYYAVYLYTEGSNETPDEFSEDDYQEQSVEELEDFLDVLQDELGLTLEELDRIDAHFTSIEGELSDPATLERLDDIGHKLSSFEEFDTTTELSPSQLADLLSIYNEISSIFHIKSSFTIVQEKSEKPLSFVDLMNLEELKGASLKVTLSTTEGSFLADLIITGDMVDSNVLTNTGEELQQSAEGAKEVVEENLAEKSSEKEVSNSTVEKTTPVTTEKVEKIVEKKNDVSPSIEKTQPSKSKKQKTTAQGEKLPETATNYLLVIMLGVAVAMLGFLFYQSIKKA</sequence>